<keyword evidence="2" id="KW-0175">Coiled coil</keyword>
<evidence type="ECO:0000256" key="2">
    <source>
        <dbReference type="SAM" id="Coils"/>
    </source>
</evidence>
<dbReference type="Gene3D" id="1.20.1600.10">
    <property type="entry name" value="Outer membrane efflux proteins (OEP)"/>
    <property type="match status" value="1"/>
</dbReference>
<protein>
    <submittedName>
        <fullName evidence="3">Outer membrane efflux protein</fullName>
    </submittedName>
</protein>
<gene>
    <name evidence="3" type="ORF">Poly30_06770</name>
</gene>
<dbReference type="OrthoDB" id="237666at2"/>
<dbReference type="InterPro" id="IPR010131">
    <property type="entry name" value="MdtP/NodT-like"/>
</dbReference>
<feature type="coiled-coil region" evidence="2">
    <location>
        <begin position="209"/>
        <end position="236"/>
    </location>
</feature>
<proteinExistence type="inferred from homology"/>
<name>A0A518EM81_9BACT</name>
<accession>A0A518EM81</accession>
<dbReference type="GO" id="GO:0015562">
    <property type="term" value="F:efflux transmembrane transporter activity"/>
    <property type="evidence" value="ECO:0007669"/>
    <property type="project" value="InterPro"/>
</dbReference>
<sequence length="458" mass="51058" precursor="true">MSLWNERLRSGSFSVAALLCGCAASYDSRPVAESASEFLAAQVREEWASVKTEPGVESLYADADLDAYIAYAVVHHRGLEATFERWRAAAEDVGVQSGLPDPKLSYGEFLQEVQTRTGPQRRTLGISQAFPWPGTLDARARVAARKADVFRAEMDAERWKVATRVATAFHDYAFLGKEIEITRSVLELVRGLEPVVQARVRAGAGQEDLLRIQVEIGRLEDDFQRVQERRRVLSARLGDAMNLAPADSRLLPLPQQQAFDEGDALDRNALLARALEENPRIRTLHEKLRVARSVQDLAEFAGRPDLSIGFNYIQTGDAVNGSTRGSGDDPLLLTATVGLPVWQGRYAAERRRADHGIRAVQAELEAARSSIRAEFEEVVFQFHDASRRTRLYRDSLLPRAREAVQLTTTAYRAGSATVLDLLDSERALLEFELIYRRAIHDYLQGRARLLEITGGQDS</sequence>
<dbReference type="AlphaFoldDB" id="A0A518EM81"/>
<dbReference type="PANTHER" id="PTHR30203:SF24">
    <property type="entry name" value="BLR4935 PROTEIN"/>
    <property type="match status" value="1"/>
</dbReference>
<dbReference type="SUPFAM" id="SSF56954">
    <property type="entry name" value="Outer membrane efflux proteins (OEP)"/>
    <property type="match status" value="1"/>
</dbReference>
<evidence type="ECO:0000256" key="1">
    <source>
        <dbReference type="ARBA" id="ARBA00007613"/>
    </source>
</evidence>
<organism evidence="3 4">
    <name type="scientific">Saltatorellus ferox</name>
    <dbReference type="NCBI Taxonomy" id="2528018"/>
    <lineage>
        <taxon>Bacteria</taxon>
        <taxon>Pseudomonadati</taxon>
        <taxon>Planctomycetota</taxon>
        <taxon>Planctomycetia</taxon>
        <taxon>Planctomycetia incertae sedis</taxon>
        <taxon>Saltatorellus</taxon>
    </lineage>
</organism>
<dbReference type="InterPro" id="IPR003423">
    <property type="entry name" value="OMP_efflux"/>
</dbReference>
<keyword evidence="4" id="KW-1185">Reference proteome</keyword>
<dbReference type="RefSeq" id="WP_145194600.1">
    <property type="nucleotide sequence ID" value="NZ_CP036434.1"/>
</dbReference>
<dbReference type="PANTHER" id="PTHR30203">
    <property type="entry name" value="OUTER MEMBRANE CATION EFFLUX PROTEIN"/>
    <property type="match status" value="1"/>
</dbReference>
<comment type="similarity">
    <text evidence="1">Belongs to the outer membrane factor (OMF) (TC 1.B.17) family.</text>
</comment>
<reference evidence="3 4" key="1">
    <citation type="submission" date="2019-02" db="EMBL/GenBank/DDBJ databases">
        <title>Deep-cultivation of Planctomycetes and their phenomic and genomic characterization uncovers novel biology.</title>
        <authorList>
            <person name="Wiegand S."/>
            <person name="Jogler M."/>
            <person name="Boedeker C."/>
            <person name="Pinto D."/>
            <person name="Vollmers J."/>
            <person name="Rivas-Marin E."/>
            <person name="Kohn T."/>
            <person name="Peeters S.H."/>
            <person name="Heuer A."/>
            <person name="Rast P."/>
            <person name="Oberbeckmann S."/>
            <person name="Bunk B."/>
            <person name="Jeske O."/>
            <person name="Meyerdierks A."/>
            <person name="Storesund J.E."/>
            <person name="Kallscheuer N."/>
            <person name="Luecker S."/>
            <person name="Lage O.M."/>
            <person name="Pohl T."/>
            <person name="Merkel B.J."/>
            <person name="Hornburger P."/>
            <person name="Mueller R.-W."/>
            <person name="Bruemmer F."/>
            <person name="Labrenz M."/>
            <person name="Spormann A.M."/>
            <person name="Op den Camp H."/>
            <person name="Overmann J."/>
            <person name="Amann R."/>
            <person name="Jetten M.S.M."/>
            <person name="Mascher T."/>
            <person name="Medema M.H."/>
            <person name="Devos D.P."/>
            <person name="Kaster A.-K."/>
            <person name="Ovreas L."/>
            <person name="Rohde M."/>
            <person name="Galperin M.Y."/>
            <person name="Jogler C."/>
        </authorList>
    </citation>
    <scope>NUCLEOTIDE SEQUENCE [LARGE SCALE GENOMIC DNA]</scope>
    <source>
        <strain evidence="3 4">Poly30</strain>
    </source>
</reference>
<dbReference type="PROSITE" id="PS51257">
    <property type="entry name" value="PROKAR_LIPOPROTEIN"/>
    <property type="match status" value="1"/>
</dbReference>
<dbReference type="Proteomes" id="UP000320390">
    <property type="component" value="Chromosome"/>
</dbReference>
<evidence type="ECO:0000313" key="4">
    <source>
        <dbReference type="Proteomes" id="UP000320390"/>
    </source>
</evidence>
<evidence type="ECO:0000313" key="3">
    <source>
        <dbReference type="EMBL" id="QDV05181.1"/>
    </source>
</evidence>
<dbReference type="Pfam" id="PF02321">
    <property type="entry name" value="OEP"/>
    <property type="match status" value="1"/>
</dbReference>
<dbReference type="EMBL" id="CP036434">
    <property type="protein sequence ID" value="QDV05181.1"/>
    <property type="molecule type" value="Genomic_DNA"/>
</dbReference>